<comment type="caution">
    <text evidence="1">The sequence shown here is derived from an EMBL/GenBank/DDBJ whole genome shotgun (WGS) entry which is preliminary data.</text>
</comment>
<evidence type="ECO:0000313" key="2">
    <source>
        <dbReference type="Proteomes" id="UP000260680"/>
    </source>
</evidence>
<sequence length="202" mass="23878">MEKKIRSIYEIEFSEIVSWDEENDFPGDMNPIISVDGEDPSFITASITEAYRFYREHKDDLADDEYCELTAREIEISDKEWTELINKGKLDYSDYSKYETRANFRGLAWNFSYKGKTDSDDSTLEELLIVQSENFNMRVICERAGISYSTYRGFKNNKQPFSRQKIYELLRTMKAIGSECWDEDLEDAYKINKSIVEKYHLD</sequence>
<dbReference type="OrthoDB" id="1652509at2"/>
<reference evidence="1 2" key="1">
    <citation type="submission" date="2018-07" db="EMBL/GenBank/DDBJ databases">
        <title>New species, Clostridium PI-S10-A1B.</title>
        <authorList>
            <person name="Krishna G."/>
            <person name="Summeta K."/>
            <person name="Shikha S."/>
            <person name="Prabhu P.B."/>
            <person name="Suresh K."/>
        </authorList>
    </citation>
    <scope>NUCLEOTIDE SEQUENCE [LARGE SCALE GENOMIC DNA]</scope>
    <source>
        <strain evidence="1 2">PI-S10-A1B</strain>
    </source>
</reference>
<dbReference type="Proteomes" id="UP000260680">
    <property type="component" value="Unassembled WGS sequence"/>
</dbReference>
<gene>
    <name evidence="1" type="ORF">DS742_23575</name>
</gene>
<name>A0A3E2N663_9FIRM</name>
<evidence type="ECO:0000313" key="1">
    <source>
        <dbReference type="EMBL" id="RFZ76452.1"/>
    </source>
</evidence>
<protein>
    <submittedName>
        <fullName evidence="1">Uncharacterized protein</fullName>
    </submittedName>
</protein>
<proteinExistence type="predicted"/>
<accession>A0A3E2N663</accession>
<dbReference type="AlphaFoldDB" id="A0A3E2N663"/>
<organism evidence="1 2">
    <name type="scientific">Lacrimispora amygdalina</name>
    <dbReference type="NCBI Taxonomy" id="253257"/>
    <lineage>
        <taxon>Bacteria</taxon>
        <taxon>Bacillati</taxon>
        <taxon>Bacillota</taxon>
        <taxon>Clostridia</taxon>
        <taxon>Lachnospirales</taxon>
        <taxon>Lachnospiraceae</taxon>
        <taxon>Lacrimispora</taxon>
    </lineage>
</organism>
<dbReference type="RefSeq" id="WP_117419406.1">
    <property type="nucleotide sequence ID" value="NZ_QOHO01000086.1"/>
</dbReference>
<dbReference type="EMBL" id="QOHO01000086">
    <property type="protein sequence ID" value="RFZ76452.1"/>
    <property type="molecule type" value="Genomic_DNA"/>
</dbReference>